<proteinExistence type="inferred from homology"/>
<evidence type="ECO:0000256" key="4">
    <source>
        <dbReference type="ARBA" id="ARBA00022475"/>
    </source>
</evidence>
<feature type="transmembrane region" description="Helical" evidence="8">
    <location>
        <begin position="278"/>
        <end position="297"/>
    </location>
</feature>
<reference evidence="10" key="1">
    <citation type="submission" date="2015-02" db="EMBL/GenBank/DDBJ databases">
        <title>Description and complete genome sequence of the first cultured representative of the subdivision 5 of the Verrucomicrobia phylum.</title>
        <authorList>
            <person name="Spring S."/>
            <person name="Bunk B."/>
            <person name="Sproer C."/>
            <person name="Klenk H.-P."/>
        </authorList>
    </citation>
    <scope>NUCLEOTIDE SEQUENCE [LARGE SCALE GENOMIC DNA]</scope>
    <source>
        <strain evidence="10">L21-Fru-AB</strain>
    </source>
</reference>
<dbReference type="Pfam" id="PF01032">
    <property type="entry name" value="FecCD"/>
    <property type="match status" value="1"/>
</dbReference>
<keyword evidence="5 8" id="KW-0812">Transmembrane</keyword>
<gene>
    <name evidence="9" type="primary">hmuU</name>
    <name evidence="9" type="ORF">L21SP4_01115</name>
</gene>
<feature type="transmembrane region" description="Helical" evidence="8">
    <location>
        <begin position="60"/>
        <end position="80"/>
    </location>
</feature>
<accession>A0A0G3EG48</accession>
<evidence type="ECO:0000256" key="3">
    <source>
        <dbReference type="ARBA" id="ARBA00022448"/>
    </source>
</evidence>
<reference evidence="9 10" key="2">
    <citation type="journal article" date="2016" name="ISME J.">
        <title>Characterization of the first cultured representative of Verrucomicrobia subdivision 5 indicates the proposal of a novel phylum.</title>
        <authorList>
            <person name="Spring S."/>
            <person name="Bunk B."/>
            <person name="Sproer C."/>
            <person name="Schumann P."/>
            <person name="Rohde M."/>
            <person name="Tindall B.J."/>
            <person name="Klenk H.P."/>
        </authorList>
    </citation>
    <scope>NUCLEOTIDE SEQUENCE [LARGE SCALE GENOMIC DNA]</scope>
    <source>
        <strain evidence="9 10">L21-Fru-AB</strain>
    </source>
</reference>
<keyword evidence="10" id="KW-1185">Reference proteome</keyword>
<comment type="subcellular location">
    <subcellularLocation>
        <location evidence="1">Cell membrane</location>
        <topology evidence="1">Multi-pass membrane protein</topology>
    </subcellularLocation>
</comment>
<feature type="transmembrane region" description="Helical" evidence="8">
    <location>
        <begin position="119"/>
        <end position="136"/>
    </location>
</feature>
<dbReference type="PANTHER" id="PTHR30472">
    <property type="entry name" value="FERRIC ENTEROBACTIN TRANSPORT SYSTEM PERMEASE PROTEIN"/>
    <property type="match status" value="1"/>
</dbReference>
<dbReference type="KEGG" id="vbl:L21SP4_01115"/>
<dbReference type="STRING" id="1307763.L21SP4_01115"/>
<feature type="transmembrane region" description="Helical" evidence="8">
    <location>
        <begin position="309"/>
        <end position="330"/>
    </location>
</feature>
<feature type="transmembrane region" description="Helical" evidence="8">
    <location>
        <begin position="148"/>
        <end position="171"/>
    </location>
</feature>
<evidence type="ECO:0000313" key="9">
    <source>
        <dbReference type="EMBL" id="AKJ64367.1"/>
    </source>
</evidence>
<dbReference type="Gene3D" id="1.10.3470.10">
    <property type="entry name" value="ABC transporter involved in vitamin B12 uptake, BtuC"/>
    <property type="match status" value="1"/>
</dbReference>
<sequence length="334" mass="34961">MKPAFAHPRTMLVLLGAAAVLVLLVTPLLGPDVIPPGALFGRGDPAEIRILRQLRIPRVLTAWLAGCALALCGMTFQALFRNPLATPFTLGASSGAALGASIAIRFGAATALFGLPLQAAGAFAGALLTVALVYGLTRMKGGFSTTTLLLAGLAVSFFFSSLILFIQYLAGVEHTFRIVRWLMGSVAVTDYGPPLMLFLIAAGGLAVLTAHVRELNLLAAGEEIALSRGAEVDRIKKWLYLAVSLMVGGVVAVCGPIGFVGMMAPHICRLLVGPHHRYLLPASALFGGAFLALCDLGARTLIAPADMPVGVWTALIGGPFFIVLLLTRAVQHEM</sequence>
<protein>
    <submittedName>
        <fullName evidence="9">Hemin transport system permease protein HmuU</fullName>
    </submittedName>
</protein>
<dbReference type="PANTHER" id="PTHR30472:SF25">
    <property type="entry name" value="ABC TRANSPORTER PERMEASE PROTEIN MJ0876-RELATED"/>
    <property type="match status" value="1"/>
</dbReference>
<feature type="transmembrane region" description="Helical" evidence="8">
    <location>
        <begin position="92"/>
        <end position="113"/>
    </location>
</feature>
<feature type="transmembrane region" description="Helical" evidence="8">
    <location>
        <begin position="238"/>
        <end position="258"/>
    </location>
</feature>
<evidence type="ECO:0000256" key="2">
    <source>
        <dbReference type="ARBA" id="ARBA00007935"/>
    </source>
</evidence>
<name>A0A0G3EG48_9BACT</name>
<dbReference type="CDD" id="cd06550">
    <property type="entry name" value="TM_ABC_iron-siderophores_like"/>
    <property type="match status" value="1"/>
</dbReference>
<dbReference type="Proteomes" id="UP000035268">
    <property type="component" value="Chromosome"/>
</dbReference>
<keyword evidence="4" id="KW-1003">Cell membrane</keyword>
<evidence type="ECO:0000313" key="10">
    <source>
        <dbReference type="Proteomes" id="UP000035268"/>
    </source>
</evidence>
<dbReference type="GO" id="GO:0022857">
    <property type="term" value="F:transmembrane transporter activity"/>
    <property type="evidence" value="ECO:0007669"/>
    <property type="project" value="InterPro"/>
</dbReference>
<feature type="transmembrane region" description="Helical" evidence="8">
    <location>
        <begin position="12"/>
        <end position="30"/>
    </location>
</feature>
<keyword evidence="6 8" id="KW-1133">Transmembrane helix</keyword>
<evidence type="ECO:0000256" key="7">
    <source>
        <dbReference type="ARBA" id="ARBA00023136"/>
    </source>
</evidence>
<dbReference type="GO" id="GO:0005886">
    <property type="term" value="C:plasma membrane"/>
    <property type="evidence" value="ECO:0007669"/>
    <property type="project" value="UniProtKB-SubCell"/>
</dbReference>
<evidence type="ECO:0000256" key="6">
    <source>
        <dbReference type="ARBA" id="ARBA00022989"/>
    </source>
</evidence>
<evidence type="ECO:0000256" key="8">
    <source>
        <dbReference type="SAM" id="Phobius"/>
    </source>
</evidence>
<dbReference type="AlphaFoldDB" id="A0A0G3EG48"/>
<evidence type="ECO:0000256" key="1">
    <source>
        <dbReference type="ARBA" id="ARBA00004651"/>
    </source>
</evidence>
<evidence type="ECO:0000256" key="5">
    <source>
        <dbReference type="ARBA" id="ARBA00022692"/>
    </source>
</evidence>
<keyword evidence="7 8" id="KW-0472">Membrane</keyword>
<keyword evidence="3" id="KW-0813">Transport</keyword>
<feature type="transmembrane region" description="Helical" evidence="8">
    <location>
        <begin position="191"/>
        <end position="210"/>
    </location>
</feature>
<dbReference type="SUPFAM" id="SSF81345">
    <property type="entry name" value="ABC transporter involved in vitamin B12 uptake, BtuC"/>
    <property type="match status" value="1"/>
</dbReference>
<dbReference type="InterPro" id="IPR000522">
    <property type="entry name" value="ABC_transptr_permease_BtuC"/>
</dbReference>
<organism evidence="9 10">
    <name type="scientific">Kiritimatiella glycovorans</name>
    <dbReference type="NCBI Taxonomy" id="1307763"/>
    <lineage>
        <taxon>Bacteria</taxon>
        <taxon>Pseudomonadati</taxon>
        <taxon>Kiritimatiellota</taxon>
        <taxon>Kiritimatiellia</taxon>
        <taxon>Kiritimatiellales</taxon>
        <taxon>Kiritimatiellaceae</taxon>
        <taxon>Kiritimatiella</taxon>
    </lineage>
</organism>
<dbReference type="EMBL" id="CP010904">
    <property type="protein sequence ID" value="AKJ64367.1"/>
    <property type="molecule type" value="Genomic_DNA"/>
</dbReference>
<comment type="similarity">
    <text evidence="2">Belongs to the binding-protein-dependent transport system permease family. FecCD subfamily.</text>
</comment>
<dbReference type="RefSeq" id="WP_074041393.1">
    <property type="nucleotide sequence ID" value="NZ_CP010904.1"/>
</dbReference>
<dbReference type="FunFam" id="1.10.3470.10:FF:000001">
    <property type="entry name" value="Vitamin B12 ABC transporter permease BtuC"/>
    <property type="match status" value="1"/>
</dbReference>
<dbReference type="InterPro" id="IPR037294">
    <property type="entry name" value="ABC_BtuC-like"/>
</dbReference>